<organism evidence="3 4">
    <name type="scientific">Cryobacterium arcticum</name>
    <dbReference type="NCBI Taxonomy" id="670052"/>
    <lineage>
        <taxon>Bacteria</taxon>
        <taxon>Bacillati</taxon>
        <taxon>Actinomycetota</taxon>
        <taxon>Actinomycetes</taxon>
        <taxon>Micrococcales</taxon>
        <taxon>Microbacteriaceae</taxon>
        <taxon>Cryobacterium</taxon>
    </lineage>
</organism>
<feature type="chain" id="PRO_5008519914" description="Lipoprotein" evidence="2">
    <location>
        <begin position="32"/>
        <end position="218"/>
    </location>
</feature>
<dbReference type="KEGG" id="cart:PA27867_0962"/>
<evidence type="ECO:0000313" key="3">
    <source>
        <dbReference type="EMBL" id="ANP71929.1"/>
    </source>
</evidence>
<dbReference type="STRING" id="670052.PA27867_0962"/>
<evidence type="ECO:0008006" key="5">
    <source>
        <dbReference type="Google" id="ProtNLM"/>
    </source>
</evidence>
<gene>
    <name evidence="3" type="ORF">PA27867_0962</name>
</gene>
<keyword evidence="4" id="KW-1185">Reference proteome</keyword>
<evidence type="ECO:0000313" key="4">
    <source>
        <dbReference type="Proteomes" id="UP000092582"/>
    </source>
</evidence>
<feature type="signal peptide" evidence="2">
    <location>
        <begin position="1"/>
        <end position="31"/>
    </location>
</feature>
<dbReference type="Proteomes" id="UP000092582">
    <property type="component" value="Chromosome 1"/>
</dbReference>
<proteinExistence type="predicted"/>
<name>A0A1B1BH71_9MICO</name>
<dbReference type="EMBL" id="CP016282">
    <property type="protein sequence ID" value="ANP71929.1"/>
    <property type="molecule type" value="Genomic_DNA"/>
</dbReference>
<accession>A0A1B1BH71</accession>
<sequence length="218" mass="22299" precursor="true">MRKAVVARRRTLGTVAALAGLLLFTGCAGTAAETPTASPTPTATPTPATSTPTPTRTPTPAALSLDDPTTWVIGFTGIGPLSVGDNIDDAAASMTAFTSTVYDGCPAVVAYGRTGFPTVLIPDRLGTGVVEQLVLQGGADFTTLAGASPHTDAGIGIGSTLDDLLTAYPAVTFQDDPFTAHYALPDDNGNWINFVLSDDVVKDIVVRASPVVAKEYCG</sequence>
<dbReference type="PROSITE" id="PS51257">
    <property type="entry name" value="PROKAR_LIPOPROTEIN"/>
    <property type="match status" value="1"/>
</dbReference>
<evidence type="ECO:0000256" key="1">
    <source>
        <dbReference type="SAM" id="MobiDB-lite"/>
    </source>
</evidence>
<dbReference type="AlphaFoldDB" id="A0A1B1BH71"/>
<dbReference type="OrthoDB" id="4978239at2"/>
<dbReference type="RefSeq" id="WP_066594008.1">
    <property type="nucleotide sequence ID" value="NZ_CP016282.1"/>
</dbReference>
<keyword evidence="2" id="KW-0732">Signal</keyword>
<protein>
    <recommendedName>
        <fullName evidence="5">Lipoprotein</fullName>
    </recommendedName>
</protein>
<feature type="region of interest" description="Disordered" evidence="1">
    <location>
        <begin position="33"/>
        <end position="62"/>
    </location>
</feature>
<reference evidence="3 4" key="1">
    <citation type="submission" date="2016-06" db="EMBL/GenBank/DDBJ databases">
        <title>Genome sequencing of Cryobacterium arcticum PAMC 27867.</title>
        <authorList>
            <person name="Lee J."/>
            <person name="Kim O.-S."/>
        </authorList>
    </citation>
    <scope>NUCLEOTIDE SEQUENCE [LARGE SCALE GENOMIC DNA]</scope>
    <source>
        <strain evidence="3 4">PAMC 27867</strain>
    </source>
</reference>
<evidence type="ECO:0000256" key="2">
    <source>
        <dbReference type="SAM" id="SignalP"/>
    </source>
</evidence>